<dbReference type="Proteomes" id="UP001614391">
    <property type="component" value="Unassembled WGS sequence"/>
</dbReference>
<sequence>MTTITDTAPAGTTAETAADVAAVTRLFDLYLRSLDDRGAFDETWAAAFFTEDATSSTPAGDVRGREAVAANVRTAMGLFDRTVHFSSNHLVDVDGDRATLLGNQLSTHVLASDGSLFVSGGRTENEFVRTADGWRLSRVALRVVWKEGTPPVIPDRAAKT</sequence>
<dbReference type="Pfam" id="PF13577">
    <property type="entry name" value="SnoaL_4"/>
    <property type="match status" value="1"/>
</dbReference>
<dbReference type="SUPFAM" id="SSF54427">
    <property type="entry name" value="NTF2-like"/>
    <property type="match status" value="1"/>
</dbReference>
<dbReference type="Gene3D" id="3.10.450.50">
    <property type="match status" value="1"/>
</dbReference>
<feature type="domain" description="SnoaL-like" evidence="1">
    <location>
        <begin position="16"/>
        <end position="139"/>
    </location>
</feature>
<protein>
    <submittedName>
        <fullName evidence="2">Nuclear transport factor 2 family protein</fullName>
    </submittedName>
</protein>
<organism evidence="2 3">
    <name type="scientific">Streptomyces bikiniensis</name>
    <dbReference type="NCBI Taxonomy" id="1896"/>
    <lineage>
        <taxon>Bacteria</taxon>
        <taxon>Bacillati</taxon>
        <taxon>Actinomycetota</taxon>
        <taxon>Actinomycetes</taxon>
        <taxon>Kitasatosporales</taxon>
        <taxon>Streptomycetaceae</taxon>
        <taxon>Streptomyces</taxon>
    </lineage>
</organism>
<dbReference type="RefSeq" id="WP_399613130.1">
    <property type="nucleotide sequence ID" value="NZ_JBITYT010000004.1"/>
</dbReference>
<comment type="caution">
    <text evidence="2">The sequence shown here is derived from an EMBL/GenBank/DDBJ whole genome shotgun (WGS) entry which is preliminary data.</text>
</comment>
<keyword evidence="3" id="KW-1185">Reference proteome</keyword>
<dbReference type="CDD" id="cd00531">
    <property type="entry name" value="NTF2_like"/>
    <property type="match status" value="1"/>
</dbReference>
<dbReference type="EMBL" id="JBITYT010000004">
    <property type="protein sequence ID" value="MFI9119801.1"/>
    <property type="molecule type" value="Genomic_DNA"/>
</dbReference>
<reference evidence="2 3" key="1">
    <citation type="submission" date="2024-10" db="EMBL/GenBank/DDBJ databases">
        <title>The Natural Products Discovery Center: Release of the First 8490 Sequenced Strains for Exploring Actinobacteria Biosynthetic Diversity.</title>
        <authorList>
            <person name="Kalkreuter E."/>
            <person name="Kautsar S.A."/>
            <person name="Yang D."/>
            <person name="Bader C.D."/>
            <person name="Teijaro C.N."/>
            <person name="Fluegel L."/>
            <person name="Davis C.M."/>
            <person name="Simpson J.R."/>
            <person name="Lauterbach L."/>
            <person name="Steele A.D."/>
            <person name="Gui C."/>
            <person name="Meng S."/>
            <person name="Li G."/>
            <person name="Viehrig K."/>
            <person name="Ye F."/>
            <person name="Su P."/>
            <person name="Kiefer A.F."/>
            <person name="Nichols A."/>
            <person name="Cepeda A.J."/>
            <person name="Yan W."/>
            <person name="Fan B."/>
            <person name="Jiang Y."/>
            <person name="Adhikari A."/>
            <person name="Zheng C.-J."/>
            <person name="Schuster L."/>
            <person name="Cowan T.M."/>
            <person name="Smanski M.J."/>
            <person name="Chevrette M.G."/>
            <person name="De Carvalho L.P.S."/>
            <person name="Shen B."/>
        </authorList>
    </citation>
    <scope>NUCLEOTIDE SEQUENCE [LARGE SCALE GENOMIC DNA]</scope>
    <source>
        <strain evidence="2 3">NPDC053346</strain>
    </source>
</reference>
<dbReference type="InterPro" id="IPR032710">
    <property type="entry name" value="NTF2-like_dom_sf"/>
</dbReference>
<evidence type="ECO:0000313" key="2">
    <source>
        <dbReference type="EMBL" id="MFI9119801.1"/>
    </source>
</evidence>
<name>A0ABW8CQH3_STRBI</name>
<proteinExistence type="predicted"/>
<accession>A0ABW8CQH3</accession>
<gene>
    <name evidence="2" type="ORF">ACIGW0_10470</name>
</gene>
<dbReference type="InterPro" id="IPR037401">
    <property type="entry name" value="SnoaL-like"/>
</dbReference>
<evidence type="ECO:0000259" key="1">
    <source>
        <dbReference type="Pfam" id="PF13577"/>
    </source>
</evidence>
<evidence type="ECO:0000313" key="3">
    <source>
        <dbReference type="Proteomes" id="UP001614391"/>
    </source>
</evidence>